<protein>
    <submittedName>
        <fullName evidence="4">Arylsulfatase A-like enzyme</fullName>
    </submittedName>
</protein>
<accession>A0A4R7Z7G8</accession>
<dbReference type="Gene3D" id="3.40.720.10">
    <property type="entry name" value="Alkaline Phosphatase, subunit A"/>
    <property type="match status" value="1"/>
</dbReference>
<dbReference type="GO" id="GO:0005737">
    <property type="term" value="C:cytoplasm"/>
    <property type="evidence" value="ECO:0007669"/>
    <property type="project" value="TreeGrafter"/>
</dbReference>
<evidence type="ECO:0000256" key="1">
    <source>
        <dbReference type="ARBA" id="ARBA00022723"/>
    </source>
</evidence>
<dbReference type="CDD" id="cd16150">
    <property type="entry name" value="sulfatase_like"/>
    <property type="match status" value="1"/>
</dbReference>
<comment type="caution">
    <text evidence="4">The sequence shown here is derived from an EMBL/GenBank/DDBJ whole genome shotgun (WGS) entry which is preliminary data.</text>
</comment>
<dbReference type="Proteomes" id="UP000294697">
    <property type="component" value="Unassembled WGS sequence"/>
</dbReference>
<dbReference type="AlphaFoldDB" id="A0A4R7Z7G8"/>
<dbReference type="EMBL" id="SODA01000001">
    <property type="protein sequence ID" value="TDW07562.1"/>
    <property type="molecule type" value="Genomic_DNA"/>
</dbReference>
<name>A0A4R7Z7G8_9FIRM</name>
<dbReference type="InterPro" id="IPR000917">
    <property type="entry name" value="Sulfatase_N"/>
</dbReference>
<proteinExistence type="predicted"/>
<feature type="domain" description="Sulfatase N-terminal" evidence="3">
    <location>
        <begin position="4"/>
        <end position="351"/>
    </location>
</feature>
<reference evidence="4 5" key="1">
    <citation type="submission" date="2019-03" db="EMBL/GenBank/DDBJ databases">
        <title>Subsurface microbial communities from deep shales in Ohio and West Virginia, USA.</title>
        <authorList>
            <person name="Wrighton K."/>
        </authorList>
    </citation>
    <scope>NUCLEOTIDE SEQUENCE [LARGE SCALE GENOMIC DNA]</scope>
    <source>
        <strain evidence="4 5">MSL9.2</strain>
    </source>
</reference>
<dbReference type="GO" id="GO:0046872">
    <property type="term" value="F:metal ion binding"/>
    <property type="evidence" value="ECO:0007669"/>
    <property type="project" value="UniProtKB-KW"/>
</dbReference>
<keyword evidence="2" id="KW-0378">Hydrolase</keyword>
<gene>
    <name evidence="4" type="ORF">C8C77_10131</name>
</gene>
<dbReference type="OrthoDB" id="279611at2"/>
<evidence type="ECO:0000313" key="5">
    <source>
        <dbReference type="Proteomes" id="UP000294697"/>
    </source>
</evidence>
<sequence>MSKPNLVIFIADQMRADSLSHLGNKASKTPNLDKIVQEDGVSFKNNYCQNTVCVPSRSSFLTGWYPHTKGHRTMHYLLEEDDPMLLKTLKNNGYNVQWIGRNDVIPADKSLDDYCNSYYSGYDKVSEEERKKSSKWKEKYRGENDSESFYSFLAGKSDKNIPFVQYDWNCINRALNFIDNYNDEQPFCIYISLIFPHPPYGAEEPWYSLIDRNKVRSPRPVPEDWDQKASMLKGIYDRQNLKNWNEDRFKELRAVYLGMVARVDHHFGMLVNKLKEKELYNNTSMIFFADHGDYTGDYGIVEKSQNTFEDPVSNVPLIIKPHKGIKVKPRVTKSLSELVDLSATVADLTNIELEHIQFGESVVPVLEGEEKHKDAVFAEGGRIHGETQAMEKGHGPESEYWPRLNTQEQEGPEHTKAVMIRMGKLKYIERLYEKNELYNLESDPDELNNLICSEDYQDQIIKFKARLLKFYMETADYVPDRKDKRY</sequence>
<keyword evidence="1" id="KW-0479">Metal-binding</keyword>
<dbReference type="GO" id="GO:0004423">
    <property type="term" value="F:iduronate-2-sulfatase activity"/>
    <property type="evidence" value="ECO:0007669"/>
    <property type="project" value="TreeGrafter"/>
</dbReference>
<evidence type="ECO:0000313" key="4">
    <source>
        <dbReference type="EMBL" id="TDW07562.1"/>
    </source>
</evidence>
<dbReference type="InterPro" id="IPR017850">
    <property type="entry name" value="Alkaline_phosphatase_core_sf"/>
</dbReference>
<evidence type="ECO:0000259" key="3">
    <source>
        <dbReference type="Pfam" id="PF00884"/>
    </source>
</evidence>
<dbReference type="SUPFAM" id="SSF53649">
    <property type="entry name" value="Alkaline phosphatase-like"/>
    <property type="match status" value="1"/>
</dbReference>
<dbReference type="RefSeq" id="WP_111570960.1">
    <property type="nucleotide sequence ID" value="NZ_QLME01000002.1"/>
</dbReference>
<organism evidence="4 5">
    <name type="scientific">Halanaerobium saccharolyticum</name>
    <dbReference type="NCBI Taxonomy" id="43595"/>
    <lineage>
        <taxon>Bacteria</taxon>
        <taxon>Bacillati</taxon>
        <taxon>Bacillota</taxon>
        <taxon>Clostridia</taxon>
        <taxon>Halanaerobiales</taxon>
        <taxon>Halanaerobiaceae</taxon>
        <taxon>Halanaerobium</taxon>
    </lineage>
</organism>
<evidence type="ECO:0000256" key="2">
    <source>
        <dbReference type="ARBA" id="ARBA00022801"/>
    </source>
</evidence>
<dbReference type="Pfam" id="PF00884">
    <property type="entry name" value="Sulfatase"/>
    <property type="match status" value="1"/>
</dbReference>
<dbReference type="PANTHER" id="PTHR45953:SF1">
    <property type="entry name" value="IDURONATE 2-SULFATASE"/>
    <property type="match status" value="1"/>
</dbReference>
<dbReference type="PANTHER" id="PTHR45953">
    <property type="entry name" value="IDURONATE 2-SULFATASE"/>
    <property type="match status" value="1"/>
</dbReference>